<keyword evidence="1" id="KW-1133">Transmembrane helix</keyword>
<keyword evidence="1" id="KW-0812">Transmembrane</keyword>
<dbReference type="AlphaFoldDB" id="A0A2A2GBA7"/>
<accession>A0A2A2GBA7</accession>
<comment type="caution">
    <text evidence="2">The sequence shown here is derived from an EMBL/GenBank/DDBJ whole genome shotgun (WGS) entry which is preliminary data.</text>
</comment>
<protein>
    <recommendedName>
        <fullName evidence="4">DUF2975 domain-containing protein</fullName>
    </recommendedName>
</protein>
<dbReference type="RefSeq" id="WP_095605718.1">
    <property type="nucleotide sequence ID" value="NZ_NSKE01000003.1"/>
</dbReference>
<feature type="transmembrane region" description="Helical" evidence="1">
    <location>
        <begin position="137"/>
        <end position="156"/>
    </location>
</feature>
<feature type="transmembrane region" description="Helical" evidence="1">
    <location>
        <begin position="215"/>
        <end position="234"/>
    </location>
</feature>
<evidence type="ECO:0000313" key="3">
    <source>
        <dbReference type="Proteomes" id="UP000218831"/>
    </source>
</evidence>
<evidence type="ECO:0000313" key="2">
    <source>
        <dbReference type="EMBL" id="PAU94851.1"/>
    </source>
</evidence>
<name>A0A2A2GBA7_9BACT</name>
<gene>
    <name evidence="2" type="ORF">CK503_05100</name>
</gene>
<evidence type="ECO:0008006" key="4">
    <source>
        <dbReference type="Google" id="ProtNLM"/>
    </source>
</evidence>
<keyword evidence="3" id="KW-1185">Reference proteome</keyword>
<feature type="transmembrane region" description="Helical" evidence="1">
    <location>
        <begin position="7"/>
        <end position="26"/>
    </location>
</feature>
<dbReference type="Proteomes" id="UP000218831">
    <property type="component" value="Unassembled WGS sequence"/>
</dbReference>
<proteinExistence type="predicted"/>
<evidence type="ECO:0000256" key="1">
    <source>
        <dbReference type="SAM" id="Phobius"/>
    </source>
</evidence>
<organism evidence="2 3">
    <name type="scientific">Fodinibius salipaludis</name>
    <dbReference type="NCBI Taxonomy" id="2032627"/>
    <lineage>
        <taxon>Bacteria</taxon>
        <taxon>Pseudomonadati</taxon>
        <taxon>Balneolota</taxon>
        <taxon>Balneolia</taxon>
        <taxon>Balneolales</taxon>
        <taxon>Balneolaceae</taxon>
        <taxon>Fodinibius</taxon>
    </lineage>
</organism>
<sequence>MYTKNYRIVVLSLLSVFTLWMGYLGFNHYRAVSNMLDAQTITASNTGERSLKIGNLRITKTTIQDVERPERPTYGKTYISVTNLNKQTPLPQLDNTLLNLTDRQQQRTIYGLQGSPSFLVLEDDLTFWRSQFCLQIFFYYGGLFIIGILYMLYYEINYRRDNKLFVPAIKNVILSLSLLFSGGAILKWGLDFRLISFLNNQFYLGEPSPPIDNELILLGVALLFTGIILQRAVALQKEQDLTI</sequence>
<reference evidence="2 3" key="1">
    <citation type="submission" date="2017-08" db="EMBL/GenBank/DDBJ databases">
        <title>Aliifodinibius alkalisoli sp. nov., isolated from saline alkaline soil.</title>
        <authorList>
            <person name="Liu D."/>
            <person name="Zhang G."/>
        </authorList>
    </citation>
    <scope>NUCLEOTIDE SEQUENCE [LARGE SCALE GENOMIC DNA]</scope>
    <source>
        <strain evidence="2 3">WN023</strain>
    </source>
</reference>
<keyword evidence="1" id="KW-0472">Membrane</keyword>
<dbReference type="OrthoDB" id="9848689at2"/>
<feature type="transmembrane region" description="Helical" evidence="1">
    <location>
        <begin position="168"/>
        <end position="190"/>
    </location>
</feature>
<dbReference type="EMBL" id="NSKE01000003">
    <property type="protein sequence ID" value="PAU94851.1"/>
    <property type="molecule type" value="Genomic_DNA"/>
</dbReference>